<keyword evidence="8" id="KW-0175">Coiled coil</keyword>
<feature type="compositionally biased region" description="Polar residues" evidence="13">
    <location>
        <begin position="613"/>
        <end position="623"/>
    </location>
</feature>
<dbReference type="PANTHER" id="PTHR12603:SF0">
    <property type="entry name" value="CCR4-NOT TRANSCRIPTION COMPLEX SUBUNIT 4"/>
    <property type="match status" value="1"/>
</dbReference>
<dbReference type="Pfam" id="PF14570">
    <property type="entry name" value="zf-RING_4"/>
    <property type="match status" value="1"/>
</dbReference>
<dbReference type="InterPro" id="IPR000504">
    <property type="entry name" value="RRM_dom"/>
</dbReference>
<dbReference type="GO" id="GO:0003723">
    <property type="term" value="F:RNA binding"/>
    <property type="evidence" value="ECO:0007669"/>
    <property type="project" value="UniProtKB-UniRule"/>
</dbReference>
<feature type="region of interest" description="Disordered" evidence="13">
    <location>
        <begin position="613"/>
        <end position="657"/>
    </location>
</feature>
<dbReference type="InterPro" id="IPR003954">
    <property type="entry name" value="RRM_euk-type"/>
</dbReference>
<proteinExistence type="predicted"/>
<dbReference type="CDD" id="cd16618">
    <property type="entry name" value="mRING-HC-C4C4_CNOT4"/>
    <property type="match status" value="1"/>
</dbReference>
<evidence type="ECO:0000313" key="16">
    <source>
        <dbReference type="EMBL" id="SPO04903.1"/>
    </source>
</evidence>
<feature type="compositionally biased region" description="Low complexity" evidence="13">
    <location>
        <begin position="380"/>
        <end position="389"/>
    </location>
</feature>
<feature type="compositionally biased region" description="Polar residues" evidence="13">
    <location>
        <begin position="513"/>
        <end position="523"/>
    </location>
</feature>
<feature type="compositionally biased region" description="Basic and acidic residues" evidence="13">
    <location>
        <begin position="484"/>
        <end position="493"/>
    </location>
</feature>
<keyword evidence="5" id="KW-0862">Zinc</keyword>
<feature type="compositionally biased region" description="Basic and acidic residues" evidence="13">
    <location>
        <begin position="997"/>
        <end position="1007"/>
    </location>
</feature>
<evidence type="ECO:0000256" key="2">
    <source>
        <dbReference type="ARBA" id="ARBA00022491"/>
    </source>
</evidence>
<dbReference type="GO" id="GO:0030015">
    <property type="term" value="C:CCR4-NOT core complex"/>
    <property type="evidence" value="ECO:0007669"/>
    <property type="project" value="UniProtKB-ARBA"/>
</dbReference>
<feature type="compositionally biased region" description="Basic and acidic residues" evidence="13">
    <location>
        <begin position="1176"/>
        <end position="1187"/>
    </location>
</feature>
<reference evidence="16" key="1">
    <citation type="submission" date="2018-03" db="EMBL/GenBank/DDBJ databases">
        <authorList>
            <person name="Guldener U."/>
        </authorList>
    </citation>
    <scope>NUCLEOTIDE SEQUENCE</scope>
</reference>
<dbReference type="FunFam" id="3.30.70.330:FF:000257">
    <property type="entry name" value="CCR4-NOT core complex subunit Not4"/>
    <property type="match status" value="1"/>
</dbReference>
<evidence type="ECO:0000256" key="1">
    <source>
        <dbReference type="ARBA" id="ARBA00004123"/>
    </source>
</evidence>
<keyword evidence="7" id="KW-0805">Transcription regulation</keyword>
<feature type="compositionally biased region" description="Polar residues" evidence="13">
    <location>
        <begin position="805"/>
        <end position="814"/>
    </location>
</feature>
<evidence type="ECO:0000256" key="7">
    <source>
        <dbReference type="ARBA" id="ARBA00023015"/>
    </source>
</evidence>
<feature type="compositionally biased region" description="Polar residues" evidence="13">
    <location>
        <begin position="1215"/>
        <end position="1231"/>
    </location>
</feature>
<feature type="compositionally biased region" description="Low complexity" evidence="13">
    <location>
        <begin position="524"/>
        <end position="542"/>
    </location>
</feature>
<dbReference type="PROSITE" id="PS50102">
    <property type="entry name" value="RRM"/>
    <property type="match status" value="1"/>
</dbReference>
<evidence type="ECO:0000313" key="17">
    <source>
        <dbReference type="Proteomes" id="UP001187682"/>
    </source>
</evidence>
<dbReference type="EMBL" id="ONZQ02000011">
    <property type="protein sequence ID" value="SPO04903.1"/>
    <property type="molecule type" value="Genomic_DNA"/>
</dbReference>
<accession>A0AAE8SXK8</accession>
<feature type="compositionally biased region" description="Low complexity" evidence="13">
    <location>
        <begin position="335"/>
        <end position="351"/>
    </location>
</feature>
<dbReference type="Proteomes" id="UP001187682">
    <property type="component" value="Unassembled WGS sequence"/>
</dbReference>
<evidence type="ECO:0000256" key="8">
    <source>
        <dbReference type="ARBA" id="ARBA00023054"/>
    </source>
</evidence>
<feature type="compositionally biased region" description="Low complexity" evidence="13">
    <location>
        <begin position="255"/>
        <end position="286"/>
    </location>
</feature>
<feature type="compositionally biased region" description="Basic residues" evidence="13">
    <location>
        <begin position="724"/>
        <end position="735"/>
    </location>
</feature>
<keyword evidence="4 11" id="KW-0863">Zinc-finger</keyword>
<feature type="compositionally biased region" description="Basic and acidic residues" evidence="13">
    <location>
        <begin position="438"/>
        <end position="449"/>
    </location>
</feature>
<feature type="compositionally biased region" description="Polar residues" evidence="13">
    <location>
        <begin position="758"/>
        <end position="767"/>
    </location>
</feature>
<dbReference type="FunFam" id="3.30.40.10:FF:000006">
    <property type="entry name" value="CCR4-NOT transcription complex subunit 4"/>
    <property type="match status" value="1"/>
</dbReference>
<keyword evidence="2" id="KW-0678">Repressor</keyword>
<dbReference type="GO" id="GO:0010557">
    <property type="term" value="P:positive regulation of macromolecule biosynthetic process"/>
    <property type="evidence" value="ECO:0007669"/>
    <property type="project" value="UniProtKB-ARBA"/>
</dbReference>
<feature type="compositionally biased region" description="Polar residues" evidence="13">
    <location>
        <begin position="688"/>
        <end position="700"/>
    </location>
</feature>
<keyword evidence="9" id="KW-0804">Transcription</keyword>
<organism evidence="16 17">
    <name type="scientific">Cephalotrichum gorgonifer</name>
    <dbReference type="NCBI Taxonomy" id="2041049"/>
    <lineage>
        <taxon>Eukaryota</taxon>
        <taxon>Fungi</taxon>
        <taxon>Dikarya</taxon>
        <taxon>Ascomycota</taxon>
        <taxon>Pezizomycotina</taxon>
        <taxon>Sordariomycetes</taxon>
        <taxon>Hypocreomycetidae</taxon>
        <taxon>Microascales</taxon>
        <taxon>Microascaceae</taxon>
        <taxon>Cephalotrichum</taxon>
    </lineage>
</organism>
<feature type="compositionally biased region" description="Basic and acidic residues" evidence="13">
    <location>
        <begin position="1284"/>
        <end position="1297"/>
    </location>
</feature>
<keyword evidence="3" id="KW-0479">Metal-binding</keyword>
<dbReference type="GO" id="GO:0061630">
    <property type="term" value="F:ubiquitin protein ligase activity"/>
    <property type="evidence" value="ECO:0007669"/>
    <property type="project" value="UniProtKB-ARBA"/>
</dbReference>
<feature type="compositionally biased region" description="Polar residues" evidence="13">
    <location>
        <begin position="239"/>
        <end position="253"/>
    </location>
</feature>
<protein>
    <submittedName>
        <fullName evidence="16">Related to MOT2 - transcriptional repressor</fullName>
    </submittedName>
</protein>
<dbReference type="PROSITE" id="PS50089">
    <property type="entry name" value="ZF_RING_2"/>
    <property type="match status" value="1"/>
</dbReference>
<feature type="compositionally biased region" description="Basic residues" evidence="13">
    <location>
        <begin position="1188"/>
        <end position="1202"/>
    </location>
</feature>
<dbReference type="InterPro" id="IPR035979">
    <property type="entry name" value="RBD_domain_sf"/>
</dbReference>
<name>A0AAE8SXK8_9PEZI</name>
<comment type="subcellular location">
    <subcellularLocation>
        <location evidence="1">Nucleus</location>
    </subcellularLocation>
</comment>
<dbReference type="InterPro" id="IPR034261">
    <property type="entry name" value="CNOT4_RRM"/>
</dbReference>
<evidence type="ECO:0000256" key="13">
    <source>
        <dbReference type="SAM" id="MobiDB-lite"/>
    </source>
</evidence>
<evidence type="ECO:0000256" key="5">
    <source>
        <dbReference type="ARBA" id="ARBA00022833"/>
    </source>
</evidence>
<evidence type="ECO:0000259" key="14">
    <source>
        <dbReference type="PROSITE" id="PS50089"/>
    </source>
</evidence>
<keyword evidence="10" id="KW-0539">Nucleus</keyword>
<dbReference type="GO" id="GO:0000956">
    <property type="term" value="P:nuclear-transcribed mRNA catabolic process"/>
    <property type="evidence" value="ECO:0007669"/>
    <property type="project" value="UniProtKB-ARBA"/>
</dbReference>
<keyword evidence="17" id="KW-1185">Reference proteome</keyword>
<evidence type="ECO:0000256" key="4">
    <source>
        <dbReference type="ARBA" id="ARBA00022771"/>
    </source>
</evidence>
<dbReference type="Gene3D" id="3.30.40.10">
    <property type="entry name" value="Zinc/RING finger domain, C3HC4 (zinc finger)"/>
    <property type="match status" value="1"/>
</dbReference>
<feature type="compositionally biased region" description="Pro residues" evidence="13">
    <location>
        <begin position="1267"/>
        <end position="1283"/>
    </location>
</feature>
<dbReference type="InterPro" id="IPR039515">
    <property type="entry name" value="NOT4_mRING-HC-C4C4"/>
</dbReference>
<dbReference type="InterPro" id="IPR001841">
    <property type="entry name" value="Znf_RING"/>
</dbReference>
<feature type="compositionally biased region" description="Polar residues" evidence="13">
    <location>
        <begin position="569"/>
        <end position="583"/>
    </location>
</feature>
<dbReference type="GO" id="GO:0016567">
    <property type="term" value="P:protein ubiquitination"/>
    <property type="evidence" value="ECO:0007669"/>
    <property type="project" value="TreeGrafter"/>
</dbReference>
<feature type="compositionally biased region" description="Polar residues" evidence="13">
    <location>
        <begin position="552"/>
        <end position="562"/>
    </location>
</feature>
<feature type="domain" description="RRM" evidence="15">
    <location>
        <begin position="121"/>
        <end position="207"/>
    </location>
</feature>
<feature type="region of interest" description="Disordered" evidence="13">
    <location>
        <begin position="1552"/>
        <end position="1574"/>
    </location>
</feature>
<evidence type="ECO:0000256" key="11">
    <source>
        <dbReference type="PROSITE-ProRule" id="PRU00175"/>
    </source>
</evidence>
<feature type="compositionally biased region" description="Polar residues" evidence="13">
    <location>
        <begin position="887"/>
        <end position="899"/>
    </location>
</feature>
<feature type="domain" description="RING-type" evidence="14">
    <location>
        <begin position="15"/>
        <end position="58"/>
    </location>
</feature>
<sequence>MAPQDTFIEDDDDVCPLCIEEFDLSDRNFRPCPCGYQVCQFCFNNIKSNMNGLCPACRRPYDESTIQWKVVTPEEEAEFRANITKNQKKRAVEQRQKEAQKREAEKENRKNLVGVRVVQKNLVYVTGLTPTVREDELTKTLRKPEFFGQYGNIQKISISNRKGGEGQNPSLGIYVTFEKPEEADRCIRAVNGSQNGERVLRAQLGTTKYCSAWLKHEQCTNRGCMFLHERGEEEDSYTRQDLSSMNSIHTQRPVSAASSSRSAPRQQQHPPPAAAHAAQAAHLQSSQPPPSPATQPSARPASKDGSEDNAADGSALPVSANWARNPQQSRRGSHATSGAAPSPAISASMLATTEEEAVFDSPVAEPAKPAKSKEAKSSKAPEASSQAPKPSTPKGIPEDVLKNIVKKLYAWKLPELTSEINQSVELYPPLFDIRGGEKRRAMREEEEARLAGQQEETVLEALEPSEGEPEAGGSHALGGEPEEREPAVFDPRRGLGQPPIQRSSADGIFGPALSQTSANQGSITSRTMTPQQQQQMFMRPQSAFTDHLPPGISTSGSLSALIQQQQQQGHSRQTSRFSFANENSSGAASVQLAANPRIMAQQKAMMPASFPSQQGSQFYTTSVPGPPPGLKSTGTPPSMFGQGPSFGGSPFGAAPKDSNADLLQSIIRGRAAGSAQGHEAAKREYLNSPFSNQYPTSSTPAPAPGLLASLYDNQPGAFQDFGSKQKKKGKKHRHANTSSSGGSGLVDLADPSILQARMQHQSQSNAGVGQGPFGGQSQDDDLPSLDDATTSVDALVADDEPRLSRQPTPSTHQPPFQPFGPPSLHQGVPPAPGLPVAGFAGTPSGPPPGLGFAPGTPRGMSPLYPVHSIPSRASTPAAAGGSLRAHTPSQAPRTATPIGSRQEGTKKSTPPGIEVKQSARILAGDSSLPKDVSSHATPGKAQRVLQDEDFPALSAPKPGTASKPAVESAPTPVRTPKPITATPRKPQPERAATPSKPEAEKRADKRPAAPVLNIAAAIKTAQAKQIDVTPVDKMTSDTMASASSSAAATPITASAMAARPGTPASTSTSTTPRGIHKTLRLVPTPKTEVAPSLSQVSHSLAGITAARIARPGTPTSEVISDSASIVSASIATSRASSPPPSSKIVGSAAIRTTTKSQQRKQRKEVSKVITESLVEPAKEEEHAPVEGRKKKQKKEKKEKKKREPSPGPSAKDAPGTSSASKKDTPSASAKNVSEKAEAEPEANASPVKKGKEGKNKGKGKGKVREVPPTPSPPTPEPPAAPVRPEPEKPFEKPEPTPESILRELIRDGLDPEQTALLKPIANYLSRTADAYQANKTTKLRHMKDLGILLQKPLTSHEEDMLRAGTPIRRVEGGQRVLVTRYGDVLRNLSEEEEERYLVLQERVAKHASDPAAFKSDRHRGPAGDFSIVEGRMVVNGPPAFFPQGEDDLPESYSAKIRREETLDFMSQFYVPGMRLGNRTLLGEEWLEEVEDKATVEIMHGLKAMFHSQRHREKGDGTKVVGSDSLPRFLGNEGRAPIRPLSLGFEELERGVGNARKEAERGGGEKREWEVGGAE</sequence>
<dbReference type="CDD" id="cd12438">
    <property type="entry name" value="RRM_CNOT4"/>
    <property type="match status" value="1"/>
</dbReference>
<feature type="region of interest" description="Disordered" evidence="13">
    <location>
        <begin position="438"/>
        <end position="583"/>
    </location>
</feature>
<evidence type="ECO:0000256" key="10">
    <source>
        <dbReference type="ARBA" id="ARBA00023242"/>
    </source>
</evidence>
<evidence type="ECO:0000259" key="15">
    <source>
        <dbReference type="PROSITE" id="PS50102"/>
    </source>
</evidence>
<dbReference type="PANTHER" id="PTHR12603">
    <property type="entry name" value="CCR4-NOT TRANSCRIPTION COMPLEX RELATED"/>
    <property type="match status" value="1"/>
</dbReference>
<comment type="caution">
    <text evidence="16">The sequence shown here is derived from an EMBL/GenBank/DDBJ whole genome shotgun (WGS) entry which is preliminary data.</text>
</comment>
<evidence type="ECO:0000256" key="9">
    <source>
        <dbReference type="ARBA" id="ARBA00023163"/>
    </source>
</evidence>
<dbReference type="GO" id="GO:0005634">
    <property type="term" value="C:nucleus"/>
    <property type="evidence" value="ECO:0007669"/>
    <property type="project" value="UniProtKB-SubCell"/>
</dbReference>
<evidence type="ECO:0000256" key="12">
    <source>
        <dbReference type="PROSITE-ProRule" id="PRU00176"/>
    </source>
</evidence>
<dbReference type="InterPro" id="IPR013083">
    <property type="entry name" value="Znf_RING/FYVE/PHD"/>
</dbReference>
<dbReference type="SMART" id="SM00361">
    <property type="entry name" value="RRM_1"/>
    <property type="match status" value="1"/>
</dbReference>
<evidence type="ECO:0000256" key="6">
    <source>
        <dbReference type="ARBA" id="ARBA00022884"/>
    </source>
</evidence>
<dbReference type="SUPFAM" id="SSF54928">
    <property type="entry name" value="RNA-binding domain, RBD"/>
    <property type="match status" value="1"/>
</dbReference>
<dbReference type="SUPFAM" id="SSF57850">
    <property type="entry name" value="RING/U-box"/>
    <property type="match status" value="1"/>
</dbReference>
<keyword evidence="6 12" id="KW-0694">RNA-binding</keyword>
<feature type="region of interest" description="Disordered" evidence="13">
    <location>
        <begin position="235"/>
        <end position="398"/>
    </location>
</feature>
<dbReference type="InterPro" id="IPR039780">
    <property type="entry name" value="Mot2"/>
</dbReference>
<dbReference type="Pfam" id="PF00076">
    <property type="entry name" value="RRM_1"/>
    <property type="match status" value="1"/>
</dbReference>
<dbReference type="GO" id="GO:0051254">
    <property type="term" value="P:positive regulation of RNA metabolic process"/>
    <property type="evidence" value="ECO:0007669"/>
    <property type="project" value="UniProtKB-ARBA"/>
</dbReference>
<feature type="region of interest" description="Disordered" evidence="13">
    <location>
        <begin position="671"/>
        <end position="1010"/>
    </location>
</feature>
<feature type="region of interest" description="Disordered" evidence="13">
    <location>
        <begin position="1131"/>
        <end position="1297"/>
    </location>
</feature>
<dbReference type="Gene3D" id="3.30.70.330">
    <property type="match status" value="1"/>
</dbReference>
<dbReference type="GO" id="GO:0008270">
    <property type="term" value="F:zinc ion binding"/>
    <property type="evidence" value="ECO:0007669"/>
    <property type="project" value="UniProtKB-KW"/>
</dbReference>
<dbReference type="InterPro" id="IPR012677">
    <property type="entry name" value="Nucleotide-bd_a/b_plait_sf"/>
</dbReference>
<evidence type="ECO:0000256" key="3">
    <source>
        <dbReference type="ARBA" id="ARBA00022723"/>
    </source>
</evidence>
<feature type="compositionally biased region" description="Basic and acidic residues" evidence="13">
    <location>
        <begin position="90"/>
        <end position="107"/>
    </location>
</feature>
<gene>
    <name evidence="16" type="ORF">DNG_07588</name>
</gene>
<feature type="region of interest" description="Disordered" evidence="13">
    <location>
        <begin position="85"/>
        <end position="107"/>
    </location>
</feature>